<dbReference type="InParanoid" id="E3MQ94"/>
<accession>E3MQ94</accession>
<keyword evidence="3" id="KW-1185">Reference proteome</keyword>
<evidence type="ECO:0000259" key="1">
    <source>
        <dbReference type="PROSITE" id="PS50181"/>
    </source>
</evidence>
<sequence>MENPSTFPLLHLPMLAIKEVLSEVTPLDLINFSMVSRKTRLIARHFSKQPPISKYVLILDIYEPPSVQIFHGENLYEYEIVSYKTGNLGRLREEDEIIKYSKYSENPVTEFKKYVEYAMEVFNWPVGQLYFNFDDLNDQNYSIIDWLKFRVRSCSLFGDRVSDEYVSYFLENVQVHRYLSLGNTMSDNFRLTFPKTVKRLNIEKSTFVTFDQLSSFNCVSIHLSQTSISNKELNQFFKNWMTSKSNQNLQDFFIGIKDLESLETIFDLPHEVVDPGTFRTLHRGNHPIPVAGGIDIKRDDGTVATCYTQVCIGSLHLAMLVHLNF</sequence>
<feature type="domain" description="F-box" evidence="1">
    <location>
        <begin position="6"/>
        <end position="49"/>
    </location>
</feature>
<dbReference type="CTD" id="9819093"/>
<dbReference type="Pfam" id="PF07735">
    <property type="entry name" value="FBA_2"/>
    <property type="match status" value="1"/>
</dbReference>
<dbReference type="HOGENOM" id="CLU_028840_3_0_1"/>
<protein>
    <recommendedName>
        <fullName evidence="1">F-box domain-containing protein</fullName>
    </recommendedName>
</protein>
<dbReference type="Pfam" id="PF00646">
    <property type="entry name" value="F-box"/>
    <property type="match status" value="1"/>
</dbReference>
<dbReference type="EMBL" id="DS268465">
    <property type="protein sequence ID" value="EFP06898.1"/>
    <property type="molecule type" value="Genomic_DNA"/>
</dbReference>
<dbReference type="InterPro" id="IPR012885">
    <property type="entry name" value="F-box_Sdz-33"/>
</dbReference>
<dbReference type="eggNOG" id="ENOG502TJQU">
    <property type="taxonomic scope" value="Eukaryota"/>
</dbReference>
<dbReference type="FunCoup" id="E3MQ94">
    <property type="interactions" value="1064"/>
</dbReference>
<dbReference type="Proteomes" id="UP000008281">
    <property type="component" value="Unassembled WGS sequence"/>
</dbReference>
<evidence type="ECO:0000313" key="3">
    <source>
        <dbReference type="Proteomes" id="UP000008281"/>
    </source>
</evidence>
<dbReference type="STRING" id="31234.E3MQ94"/>
<dbReference type="KEGG" id="crq:GCK72_016763"/>
<dbReference type="PANTHER" id="PTHR21503:SF53">
    <property type="entry name" value="F-BOX ASSOCIATED DOMAIN-CONTAINING PROTEIN-RELATED"/>
    <property type="match status" value="1"/>
</dbReference>
<organism evidence="3">
    <name type="scientific">Caenorhabditis remanei</name>
    <name type="common">Caenorhabditis vulgaris</name>
    <dbReference type="NCBI Taxonomy" id="31234"/>
    <lineage>
        <taxon>Eukaryota</taxon>
        <taxon>Metazoa</taxon>
        <taxon>Ecdysozoa</taxon>
        <taxon>Nematoda</taxon>
        <taxon>Chromadorea</taxon>
        <taxon>Rhabditida</taxon>
        <taxon>Rhabditina</taxon>
        <taxon>Rhabditomorpha</taxon>
        <taxon>Rhabditoidea</taxon>
        <taxon>Rhabditidae</taxon>
        <taxon>Peloderinae</taxon>
        <taxon>Caenorhabditis</taxon>
    </lineage>
</organism>
<dbReference type="PANTHER" id="PTHR21503">
    <property type="entry name" value="F-BOX-CONTAINING HYPOTHETICAL PROTEIN C.ELEGANS"/>
    <property type="match status" value="1"/>
</dbReference>
<reference evidence="2" key="1">
    <citation type="submission" date="2007-07" db="EMBL/GenBank/DDBJ databases">
        <title>PCAP assembly of the Caenorhabditis remanei genome.</title>
        <authorList>
            <consortium name="The Caenorhabditis remanei Sequencing Consortium"/>
            <person name="Wilson R.K."/>
        </authorList>
    </citation>
    <scope>NUCLEOTIDE SEQUENCE [LARGE SCALE GENOMIC DNA]</scope>
    <source>
        <strain evidence="2">PB4641</strain>
    </source>
</reference>
<dbReference type="OrthoDB" id="5842403at2759"/>
<proteinExistence type="predicted"/>
<dbReference type="PROSITE" id="PS50181">
    <property type="entry name" value="FBOX"/>
    <property type="match status" value="1"/>
</dbReference>
<dbReference type="InterPro" id="IPR001810">
    <property type="entry name" value="F-box_dom"/>
</dbReference>
<dbReference type="AlphaFoldDB" id="E3MQ94"/>
<dbReference type="GeneID" id="9819093"/>
<evidence type="ECO:0000313" key="2">
    <source>
        <dbReference type="EMBL" id="EFP06898.1"/>
    </source>
</evidence>
<dbReference type="RefSeq" id="XP_003101734.2">
    <property type="nucleotide sequence ID" value="XM_003101686.2"/>
</dbReference>
<name>E3MQ94_CAERE</name>
<gene>
    <name evidence="2" type="ORF">CRE_11188</name>
</gene>